<dbReference type="AlphaFoldDB" id="A0AAE1QC99"/>
<feature type="region of interest" description="Disordered" evidence="1">
    <location>
        <begin position="118"/>
        <end position="251"/>
    </location>
</feature>
<feature type="region of interest" description="Disordered" evidence="1">
    <location>
        <begin position="885"/>
        <end position="906"/>
    </location>
</feature>
<name>A0AAE1QC99_9EUCA</name>
<gene>
    <name evidence="3" type="ORF">Pmani_005373</name>
</gene>
<feature type="compositionally biased region" description="Low complexity" evidence="1">
    <location>
        <begin position="749"/>
        <end position="770"/>
    </location>
</feature>
<feature type="compositionally biased region" description="Low complexity" evidence="1">
    <location>
        <begin position="226"/>
        <end position="243"/>
    </location>
</feature>
<feature type="compositionally biased region" description="Low complexity" evidence="1">
    <location>
        <begin position="316"/>
        <end position="333"/>
    </location>
</feature>
<feature type="compositionally biased region" description="Low complexity" evidence="1">
    <location>
        <begin position="886"/>
        <end position="899"/>
    </location>
</feature>
<dbReference type="PANTHER" id="PTHR21586:SF0">
    <property type="entry name" value="PP2C-LIKE DOMAIN-CONTAINING PROTEIN CG9801"/>
    <property type="match status" value="1"/>
</dbReference>
<dbReference type="SMART" id="SM00332">
    <property type="entry name" value="PP2Cc"/>
    <property type="match status" value="1"/>
</dbReference>
<feature type="compositionally biased region" description="Gly residues" evidence="1">
    <location>
        <begin position="169"/>
        <end position="181"/>
    </location>
</feature>
<feature type="compositionally biased region" description="Polar residues" evidence="1">
    <location>
        <begin position="334"/>
        <end position="351"/>
    </location>
</feature>
<dbReference type="PANTHER" id="PTHR21586">
    <property type="entry name" value="TIPA"/>
    <property type="match status" value="1"/>
</dbReference>
<keyword evidence="4" id="KW-1185">Reference proteome</keyword>
<dbReference type="InterPro" id="IPR053287">
    <property type="entry name" value="PP2C-like_domain"/>
</dbReference>
<feature type="region of interest" description="Disordered" evidence="1">
    <location>
        <begin position="1010"/>
        <end position="1093"/>
    </location>
</feature>
<feature type="region of interest" description="Disordered" evidence="1">
    <location>
        <begin position="303"/>
        <end position="424"/>
    </location>
</feature>
<evidence type="ECO:0000259" key="2">
    <source>
        <dbReference type="PROSITE" id="PS51746"/>
    </source>
</evidence>
<dbReference type="Gene3D" id="3.60.40.10">
    <property type="entry name" value="PPM-type phosphatase domain"/>
    <property type="match status" value="1"/>
</dbReference>
<feature type="region of interest" description="Disordered" evidence="1">
    <location>
        <begin position="682"/>
        <end position="820"/>
    </location>
</feature>
<sequence length="1105" mass="118538">MGREVRGVQPTIVYGRTCEELPARPLRQLRRRVLAAYTGPGGGLTSVNRKGHPPLQRDEPDLDYIDADDAVSDAQPNAYVTSQKPPPRKTLYADVAAYFRKRESPVAKKYVVGVSEGKSMDSLDCEPPSWRGEAPSPLSPHPARAPPSTAFLQFGEGPLNYGLSLPPDSGGGDSGGEGGSGFVEASSNGHSNSSSNGGSCAYPRTHSNGGGVRNGGGGGGGGGSDVGYQSGDGDSGSGSDENISGGGGGNECMMEEVLISCRDETEAGTTTVVNQLLIQPQQQHDTTQQHQHQQQQLPFDHNLNPLIMVDPNNQQPTTTTPTTPTMTSTSDTSNKVTPTTLLDNQTSTTPLDNERNGEQQQEEQVNGGVGQVENVSGGDGGVCVNGNFSEEESGDDSDGVGGDGDDDDSGEMTSDGEGSGQVNQRAKFMTLDLVEAGMMAAPDPDLLRSEREDIAGLVNWNRPHSRAYGLSTTLYERHPLTSERAGNPIADAFGVVAREDGAILALADGVNWGEKASIAARCAVHGCLHHLNTALYSPAAVAPDTTNDIFIALLRSFHAAHSLILQEDGMLTTLTAAVVAPLANRDQFVMCVCNVGDSLAYVYSQKHGVREVTQGSHDIYSMRDMRDALGALGPVDGQNPELNNLTCSLTFCDPGDIVFLTSDGISDNFDPVVGKFAIPRKEKEVKNASKEGQSSSRPSSGKEQQNGTTEQQQQQQQQQQQHESSRSSGKETARSSSSGHGNSKRNGDSQKQQQSRMQQQRQLQQQQQQRSRSRRNQQGVSTREHQSSQSRGGKQPVCNVKSIGAGLPEQGDGEETEADPFLPMVEAHQRHELTLLRMEDLLRFGLTSPGPVTTAQGLCLEMVHFATKLTVAKRRILEDPDLYAVSSTTKSTQQPQQLSRSEQRNRRRKVCEKLALVPGKLDHATVVAYTVGVVHRDPDDTEEDYVDTLPRPVFRPAPLASPDSTRSLISQLDEARPLNLKPFAHDTRHSDSFNIDPTRALKIRSDAFKAGSDSPVRLESQRSGTDTPRVGFEYSKPTPGTSKVGSDICITGSESQLMSKSSGEAVKGDKVEASHATSSLSQNKENLSPNTGQVQCRPSLIETIV</sequence>
<evidence type="ECO:0000256" key="1">
    <source>
        <dbReference type="SAM" id="MobiDB-lite"/>
    </source>
</evidence>
<evidence type="ECO:0000313" key="4">
    <source>
        <dbReference type="Proteomes" id="UP001292094"/>
    </source>
</evidence>
<feature type="domain" description="PPM-type phosphatase" evidence="2">
    <location>
        <begin position="467"/>
        <end position="807"/>
    </location>
</feature>
<dbReference type="PROSITE" id="PS51746">
    <property type="entry name" value="PPM_2"/>
    <property type="match status" value="1"/>
</dbReference>
<dbReference type="InterPro" id="IPR036457">
    <property type="entry name" value="PPM-type-like_dom_sf"/>
</dbReference>
<feature type="region of interest" description="Disordered" evidence="1">
    <location>
        <begin position="38"/>
        <end position="58"/>
    </location>
</feature>
<accession>A0AAE1QC99</accession>
<dbReference type="SUPFAM" id="SSF81606">
    <property type="entry name" value="PP2C-like"/>
    <property type="match status" value="1"/>
</dbReference>
<evidence type="ECO:0000313" key="3">
    <source>
        <dbReference type="EMBL" id="KAK4323956.1"/>
    </source>
</evidence>
<proteinExistence type="predicted"/>
<comment type="caution">
    <text evidence="3">The sequence shown here is derived from an EMBL/GenBank/DDBJ whole genome shotgun (WGS) entry which is preliminary data.</text>
</comment>
<feature type="compositionally biased region" description="Polar residues" evidence="1">
    <location>
        <begin position="1052"/>
        <end position="1062"/>
    </location>
</feature>
<feature type="compositionally biased region" description="Gly residues" evidence="1">
    <location>
        <begin position="208"/>
        <end position="225"/>
    </location>
</feature>
<feature type="compositionally biased region" description="Low complexity" evidence="1">
    <location>
        <begin position="711"/>
        <end position="721"/>
    </location>
</feature>
<feature type="compositionally biased region" description="Polar residues" evidence="1">
    <location>
        <begin position="690"/>
        <end position="710"/>
    </location>
</feature>
<feature type="compositionally biased region" description="Basic and acidic residues" evidence="1">
    <location>
        <begin position="723"/>
        <end position="733"/>
    </location>
</feature>
<feature type="compositionally biased region" description="Acidic residues" evidence="1">
    <location>
        <begin position="389"/>
        <end position="410"/>
    </location>
</feature>
<reference evidence="3" key="1">
    <citation type="submission" date="2023-11" db="EMBL/GenBank/DDBJ databases">
        <title>Genome assemblies of two species of porcelain crab, Petrolisthes cinctipes and Petrolisthes manimaculis (Anomura: Porcellanidae).</title>
        <authorList>
            <person name="Angst P."/>
        </authorList>
    </citation>
    <scope>NUCLEOTIDE SEQUENCE</scope>
    <source>
        <strain evidence="3">PB745_02</strain>
        <tissue evidence="3">Gill</tissue>
    </source>
</reference>
<dbReference type="EMBL" id="JAWZYT010000400">
    <property type="protein sequence ID" value="KAK4323956.1"/>
    <property type="molecule type" value="Genomic_DNA"/>
</dbReference>
<feature type="compositionally biased region" description="Low complexity" evidence="1">
    <location>
        <begin position="186"/>
        <end position="199"/>
    </location>
</feature>
<feature type="compositionally biased region" description="Polar residues" evidence="1">
    <location>
        <begin position="1075"/>
        <end position="1093"/>
    </location>
</feature>
<feature type="compositionally biased region" description="Low complexity" evidence="1">
    <location>
        <begin position="358"/>
        <end position="375"/>
    </location>
</feature>
<protein>
    <recommendedName>
        <fullName evidence="2">PPM-type phosphatase domain-containing protein</fullName>
    </recommendedName>
</protein>
<dbReference type="Proteomes" id="UP001292094">
    <property type="component" value="Unassembled WGS sequence"/>
</dbReference>
<dbReference type="Pfam" id="PF13672">
    <property type="entry name" value="PP2C_2"/>
    <property type="match status" value="1"/>
</dbReference>
<organism evidence="3 4">
    <name type="scientific">Petrolisthes manimaculis</name>
    <dbReference type="NCBI Taxonomy" id="1843537"/>
    <lineage>
        <taxon>Eukaryota</taxon>
        <taxon>Metazoa</taxon>
        <taxon>Ecdysozoa</taxon>
        <taxon>Arthropoda</taxon>
        <taxon>Crustacea</taxon>
        <taxon>Multicrustacea</taxon>
        <taxon>Malacostraca</taxon>
        <taxon>Eumalacostraca</taxon>
        <taxon>Eucarida</taxon>
        <taxon>Decapoda</taxon>
        <taxon>Pleocyemata</taxon>
        <taxon>Anomura</taxon>
        <taxon>Galatheoidea</taxon>
        <taxon>Porcellanidae</taxon>
        <taxon>Petrolisthes</taxon>
    </lineage>
</organism>
<dbReference type="InterPro" id="IPR001932">
    <property type="entry name" value="PPM-type_phosphatase-like_dom"/>
</dbReference>